<gene>
    <name evidence="1" type="ORF">SEMRO_1834_G300530.1</name>
</gene>
<keyword evidence="2" id="KW-1185">Reference proteome</keyword>
<dbReference type="AlphaFoldDB" id="A0A9N8EU84"/>
<dbReference type="Proteomes" id="UP001153069">
    <property type="component" value="Unassembled WGS sequence"/>
</dbReference>
<name>A0A9N8EU84_9STRA</name>
<protein>
    <submittedName>
        <fullName evidence="1">Uncharacterized protein</fullName>
    </submittedName>
</protein>
<accession>A0A9N8EU84</accession>
<organism evidence="1 2">
    <name type="scientific">Seminavis robusta</name>
    <dbReference type="NCBI Taxonomy" id="568900"/>
    <lineage>
        <taxon>Eukaryota</taxon>
        <taxon>Sar</taxon>
        <taxon>Stramenopiles</taxon>
        <taxon>Ochrophyta</taxon>
        <taxon>Bacillariophyta</taxon>
        <taxon>Bacillariophyceae</taxon>
        <taxon>Bacillariophycidae</taxon>
        <taxon>Naviculales</taxon>
        <taxon>Naviculaceae</taxon>
        <taxon>Seminavis</taxon>
    </lineage>
</organism>
<reference evidence="1" key="1">
    <citation type="submission" date="2020-06" db="EMBL/GenBank/DDBJ databases">
        <authorList>
            <consortium name="Plant Systems Biology data submission"/>
        </authorList>
    </citation>
    <scope>NUCLEOTIDE SEQUENCE</scope>
    <source>
        <strain evidence="1">D6</strain>
    </source>
</reference>
<sequence length="481" mass="52727">MSSSPTKDPGGNLLASGITSEIMCFQVLGFLDRESIQQCLDETTLCDHFLLKTFVCTDHLTVMNNQKELRKERMRDYEHKTPHKEPREIECADCVESEFGRRRCEECDGFFEHGTVIECSDCHKTGCMFCYKKLHSNTHDHSFCVECSPPKETCRGCGLVYCGCGCMQGHHCISCNVLLGPLEEAPLFRFVEAPQHRFVFRIPRNEDRPLAVRAGQVHQGGRFVFGLPVGVGQAHQGGGFVFGGAPRDEGAPLPVHAGQAPQGGGFVFGRAPRDEDPPLPVAGQVRQGDGFVFGRAPGNEDPPLVVRVGQAHQEGGFVFGRAPRNEDRPLPVRAGQAHQVGAFVFGGQPMVGRREEGAEDPDGFEIARQAPRNDPEFGTGRCQECDGSFEHGRLVECSNCHKTGCMFCFKRLHSNTHGHSFCAACSPPKATCHGCGVVYCGCGCMQGQGCICCNMPIGMLPARREAPRFEFRAPFRFGPDV</sequence>
<evidence type="ECO:0000313" key="1">
    <source>
        <dbReference type="EMBL" id="CAB9526470.1"/>
    </source>
</evidence>
<evidence type="ECO:0000313" key="2">
    <source>
        <dbReference type="Proteomes" id="UP001153069"/>
    </source>
</evidence>
<comment type="caution">
    <text evidence="1">The sequence shown here is derived from an EMBL/GenBank/DDBJ whole genome shotgun (WGS) entry which is preliminary data.</text>
</comment>
<dbReference type="EMBL" id="CAICTM010001832">
    <property type="protein sequence ID" value="CAB9526470.1"/>
    <property type="molecule type" value="Genomic_DNA"/>
</dbReference>
<proteinExistence type="predicted"/>